<evidence type="ECO:0000256" key="1">
    <source>
        <dbReference type="SAM" id="SignalP"/>
    </source>
</evidence>
<keyword evidence="3" id="KW-1185">Reference proteome</keyword>
<dbReference type="GO" id="GO:0016787">
    <property type="term" value="F:hydrolase activity"/>
    <property type="evidence" value="ECO:0007669"/>
    <property type="project" value="UniProtKB-KW"/>
</dbReference>
<dbReference type="AlphaFoldDB" id="A0A2Z6ZYF1"/>
<sequence>MDGRQLAQAVALLVGARWLTPAHGMRNPLATCWPAERQLDARGCAATCADLRNDARREIYWRRPPAGDAPAMS</sequence>
<dbReference type="Proteomes" id="UP000250235">
    <property type="component" value="Unassembled WGS sequence"/>
</dbReference>
<keyword evidence="2" id="KW-0418">Kinase</keyword>
<gene>
    <name evidence="2" type="ORF">F511_47047</name>
</gene>
<keyword evidence="1" id="KW-0732">Signal</keyword>
<reference evidence="2 3" key="1">
    <citation type="journal article" date="2015" name="Proc. Natl. Acad. Sci. U.S.A.">
        <title>The resurrection genome of Boea hygrometrica: A blueprint for survival of dehydration.</title>
        <authorList>
            <person name="Xiao L."/>
            <person name="Yang G."/>
            <person name="Zhang L."/>
            <person name="Yang X."/>
            <person name="Zhao S."/>
            <person name="Ji Z."/>
            <person name="Zhou Q."/>
            <person name="Hu M."/>
            <person name="Wang Y."/>
            <person name="Chen M."/>
            <person name="Xu Y."/>
            <person name="Jin H."/>
            <person name="Xiao X."/>
            <person name="Hu G."/>
            <person name="Bao F."/>
            <person name="Hu Y."/>
            <person name="Wan P."/>
            <person name="Li L."/>
            <person name="Deng X."/>
            <person name="Kuang T."/>
            <person name="Xiang C."/>
            <person name="Zhu J.K."/>
            <person name="Oliver M.J."/>
            <person name="He Y."/>
        </authorList>
    </citation>
    <scope>NUCLEOTIDE SEQUENCE [LARGE SCALE GENOMIC DNA]</scope>
    <source>
        <strain evidence="3">cv. XS01</strain>
    </source>
</reference>
<keyword evidence="2" id="KW-0378">Hydrolase</keyword>
<accession>A0A2Z6ZYF1</accession>
<proteinExistence type="predicted"/>
<name>A0A2Z6ZYF1_9LAMI</name>
<dbReference type="GO" id="GO:0016301">
    <property type="term" value="F:kinase activity"/>
    <property type="evidence" value="ECO:0007669"/>
    <property type="project" value="UniProtKB-KW"/>
</dbReference>
<feature type="chain" id="PRO_5016402729" evidence="1">
    <location>
        <begin position="25"/>
        <end position="73"/>
    </location>
</feature>
<evidence type="ECO:0000313" key="3">
    <source>
        <dbReference type="Proteomes" id="UP000250235"/>
    </source>
</evidence>
<feature type="signal peptide" evidence="1">
    <location>
        <begin position="1"/>
        <end position="24"/>
    </location>
</feature>
<protein>
    <submittedName>
        <fullName evidence="2">Kinase protein with adenine nucleotide alpha hydrolases-like domain isoform 1</fullName>
    </submittedName>
</protein>
<dbReference type="EMBL" id="KV175218">
    <property type="protein sequence ID" value="KZT75928.1"/>
    <property type="molecule type" value="Genomic_DNA"/>
</dbReference>
<keyword evidence="2" id="KW-0808">Transferase</keyword>
<organism evidence="2 3">
    <name type="scientific">Dorcoceras hygrometricum</name>
    <dbReference type="NCBI Taxonomy" id="472368"/>
    <lineage>
        <taxon>Eukaryota</taxon>
        <taxon>Viridiplantae</taxon>
        <taxon>Streptophyta</taxon>
        <taxon>Embryophyta</taxon>
        <taxon>Tracheophyta</taxon>
        <taxon>Spermatophyta</taxon>
        <taxon>Magnoliopsida</taxon>
        <taxon>eudicotyledons</taxon>
        <taxon>Gunneridae</taxon>
        <taxon>Pentapetalae</taxon>
        <taxon>asterids</taxon>
        <taxon>lamiids</taxon>
        <taxon>Lamiales</taxon>
        <taxon>Gesneriaceae</taxon>
        <taxon>Didymocarpoideae</taxon>
        <taxon>Trichosporeae</taxon>
        <taxon>Loxocarpinae</taxon>
        <taxon>Dorcoceras</taxon>
    </lineage>
</organism>
<evidence type="ECO:0000313" key="2">
    <source>
        <dbReference type="EMBL" id="KZT75928.1"/>
    </source>
</evidence>